<organism evidence="1 2">
    <name type="scientific">Cohnella soli</name>
    <dbReference type="NCBI Taxonomy" id="425005"/>
    <lineage>
        <taxon>Bacteria</taxon>
        <taxon>Bacillati</taxon>
        <taxon>Bacillota</taxon>
        <taxon>Bacilli</taxon>
        <taxon>Bacillales</taxon>
        <taxon>Paenibacillaceae</taxon>
        <taxon>Cohnella</taxon>
    </lineage>
</organism>
<name>A0ABW0HP01_9BACL</name>
<reference evidence="2" key="1">
    <citation type="journal article" date="2019" name="Int. J. Syst. Evol. Microbiol.">
        <title>The Global Catalogue of Microorganisms (GCM) 10K type strain sequencing project: providing services to taxonomists for standard genome sequencing and annotation.</title>
        <authorList>
            <consortium name="The Broad Institute Genomics Platform"/>
            <consortium name="The Broad Institute Genome Sequencing Center for Infectious Disease"/>
            <person name="Wu L."/>
            <person name="Ma J."/>
        </authorList>
    </citation>
    <scope>NUCLEOTIDE SEQUENCE [LARGE SCALE GENOMIC DNA]</scope>
    <source>
        <strain evidence="2">CGMCC 1.18575</strain>
    </source>
</reference>
<comment type="caution">
    <text evidence="1">The sequence shown here is derived from an EMBL/GenBank/DDBJ whole genome shotgun (WGS) entry which is preliminary data.</text>
</comment>
<gene>
    <name evidence="1" type="ORF">ACFPOF_09385</name>
</gene>
<dbReference type="EMBL" id="JBHSMI010000017">
    <property type="protein sequence ID" value="MFC5402955.1"/>
    <property type="molecule type" value="Genomic_DNA"/>
</dbReference>
<protein>
    <submittedName>
        <fullName evidence="1">Uncharacterized protein</fullName>
    </submittedName>
</protein>
<proteinExistence type="predicted"/>
<sequence length="102" mass="11623">MDILLGHFTKTAKGRNSFEIWKGEADLILKIAFLLRDFGFTSGPLMSGLDGHYMDLVSNNIKLNLGWDIWSGLFLSAVNEEGDIWVNKLGEEINRKLRESFF</sequence>
<keyword evidence="2" id="KW-1185">Reference proteome</keyword>
<evidence type="ECO:0000313" key="2">
    <source>
        <dbReference type="Proteomes" id="UP001596113"/>
    </source>
</evidence>
<evidence type="ECO:0000313" key="1">
    <source>
        <dbReference type="EMBL" id="MFC5402955.1"/>
    </source>
</evidence>
<accession>A0ABW0HP01</accession>
<dbReference type="RefSeq" id="WP_378131875.1">
    <property type="nucleotide sequence ID" value="NZ_JBHSMI010000017.1"/>
</dbReference>
<dbReference type="Proteomes" id="UP001596113">
    <property type="component" value="Unassembled WGS sequence"/>
</dbReference>